<dbReference type="CDD" id="cd01127">
    <property type="entry name" value="TrwB_TraG_TraD_VirD4"/>
    <property type="match status" value="1"/>
</dbReference>
<dbReference type="Pfam" id="PF10412">
    <property type="entry name" value="TrwB_AAD_bind"/>
    <property type="match status" value="1"/>
</dbReference>
<accession>A0A1I1B2P3</accession>
<evidence type="ECO:0000256" key="5">
    <source>
        <dbReference type="ARBA" id="ARBA00023136"/>
    </source>
</evidence>
<dbReference type="AlphaFoldDB" id="A0A1I1B2P3"/>
<dbReference type="InterPro" id="IPR051539">
    <property type="entry name" value="T4SS-coupling_protein"/>
</dbReference>
<sequence length="480" mass="52024">MVRGSRSVANLLPRAFISPGPGLSRLARRTGVLVAGDAPPQGVRNTFLDYREALLPRDLKPIEQGEFPLGKSVHPQKGAAQACALSWAELNLHAAVIGPSGSGKTRNVLVPWLVAGTEVGLNVLAIDVRGDLLQEIKAQKQRWGTPPRQGLFYWDVTQTRNSRSWNPLGEVRTTQDASMFATALLGEPASLAGNDRFFADRDLRWLRGLVSVLVASSPQTPEVGQLFRLIVDQKSLGAAVRSVPGQAHELLDLISFPPAEYHRATSGLANKLSWMADPALRATLSGTGARSFSFDTYFSTPGALLVVGARLSDGERSLAAASIIINLLRMRALERFSNHGPSTLWILDEVPKYASRIQLDQLLDVIRGAGGSVVMGLQDVSQFGTEVEWSRQLANCSTVIAMKGVRPSSVSYVSKLLGRRQAPTTTESRDWQGKISSTMSFADLPVLGDREIAEPPVGRYGAIVHSSTLSPYPWLVSFNQ</sequence>
<evidence type="ECO:0000256" key="3">
    <source>
        <dbReference type="ARBA" id="ARBA00022692"/>
    </source>
</evidence>
<evidence type="ECO:0000313" key="10">
    <source>
        <dbReference type="Proteomes" id="UP000233565"/>
    </source>
</evidence>
<evidence type="ECO:0000256" key="4">
    <source>
        <dbReference type="ARBA" id="ARBA00022989"/>
    </source>
</evidence>
<evidence type="ECO:0000313" key="7">
    <source>
        <dbReference type="EMBL" id="PKH40153.1"/>
    </source>
</evidence>
<protein>
    <submittedName>
        <fullName evidence="8">Type IV secretion-system coupling protein DNA-binding domain-containing protein</fullName>
    </submittedName>
</protein>
<dbReference type="InterPro" id="IPR027417">
    <property type="entry name" value="P-loop_NTPase"/>
</dbReference>
<feature type="domain" description="Type IV secretion system coupling protein TraD DNA-binding" evidence="6">
    <location>
        <begin position="85"/>
        <end position="428"/>
    </location>
</feature>
<dbReference type="Proteomes" id="UP000199113">
    <property type="component" value="Unassembled WGS sequence"/>
</dbReference>
<dbReference type="InterPro" id="IPR019476">
    <property type="entry name" value="T4SS_TraD_DNA-bd"/>
</dbReference>
<dbReference type="RefSeq" id="WP_091201278.1">
    <property type="nucleotide sequence ID" value="NZ_FOKC01000013.1"/>
</dbReference>
<dbReference type="Proteomes" id="UP000233565">
    <property type="component" value="Unassembled WGS sequence"/>
</dbReference>
<name>A0A1I1B2P3_9ACTN</name>
<dbReference type="EMBL" id="FOKC01000013">
    <property type="protein sequence ID" value="SFB44614.1"/>
    <property type="molecule type" value="Genomic_DNA"/>
</dbReference>
<proteinExistence type="predicted"/>
<keyword evidence="2" id="KW-1003">Cell membrane</keyword>
<reference evidence="7 10" key="2">
    <citation type="submission" date="2017-12" db="EMBL/GenBank/DDBJ databases">
        <title>Pharmacopeia of the Arctic Ocean.</title>
        <authorList>
            <person name="Collins E."/>
            <person name="Ducluzeau A.-L."/>
        </authorList>
    </citation>
    <scope>NUCLEOTIDE SEQUENCE [LARGE SCALE GENOMIC DNA]</scope>
    <source>
        <strain evidence="7 10">DSM 23325</strain>
    </source>
</reference>
<dbReference type="GO" id="GO:0005886">
    <property type="term" value="C:plasma membrane"/>
    <property type="evidence" value="ECO:0007669"/>
    <property type="project" value="UniProtKB-SubCell"/>
</dbReference>
<keyword evidence="8" id="KW-0238">DNA-binding</keyword>
<dbReference type="STRING" id="748909.SAMN05192575_11316"/>
<evidence type="ECO:0000313" key="9">
    <source>
        <dbReference type="Proteomes" id="UP000199113"/>
    </source>
</evidence>
<keyword evidence="4" id="KW-1133">Transmembrane helix</keyword>
<dbReference type="PANTHER" id="PTHR37937:SF1">
    <property type="entry name" value="CONJUGATIVE TRANSFER: DNA TRANSPORT"/>
    <property type="match status" value="1"/>
</dbReference>
<gene>
    <name evidence="7" type="ORF">CXG46_13425</name>
    <name evidence="8" type="ORF">SAMN05192575_11316</name>
</gene>
<dbReference type="GO" id="GO:0003677">
    <property type="term" value="F:DNA binding"/>
    <property type="evidence" value="ECO:0007669"/>
    <property type="project" value="UniProtKB-KW"/>
</dbReference>
<comment type="subcellular location">
    <subcellularLocation>
        <location evidence="1">Cell membrane</location>
        <topology evidence="1">Multi-pass membrane protein</topology>
    </subcellularLocation>
</comment>
<dbReference type="Gene3D" id="3.40.50.300">
    <property type="entry name" value="P-loop containing nucleotide triphosphate hydrolases"/>
    <property type="match status" value="1"/>
</dbReference>
<evidence type="ECO:0000256" key="1">
    <source>
        <dbReference type="ARBA" id="ARBA00004651"/>
    </source>
</evidence>
<evidence type="ECO:0000259" key="6">
    <source>
        <dbReference type="Pfam" id="PF10412"/>
    </source>
</evidence>
<dbReference type="PANTHER" id="PTHR37937">
    <property type="entry name" value="CONJUGATIVE TRANSFER: DNA TRANSPORT"/>
    <property type="match status" value="1"/>
</dbReference>
<evidence type="ECO:0000256" key="2">
    <source>
        <dbReference type="ARBA" id="ARBA00022475"/>
    </source>
</evidence>
<keyword evidence="3" id="KW-0812">Transmembrane</keyword>
<organism evidence="8 9">
    <name type="scientific">Nocardioides alpinus</name>
    <dbReference type="NCBI Taxonomy" id="748909"/>
    <lineage>
        <taxon>Bacteria</taxon>
        <taxon>Bacillati</taxon>
        <taxon>Actinomycetota</taxon>
        <taxon>Actinomycetes</taxon>
        <taxon>Propionibacteriales</taxon>
        <taxon>Nocardioidaceae</taxon>
        <taxon>Nocardioides</taxon>
    </lineage>
</organism>
<keyword evidence="5" id="KW-0472">Membrane</keyword>
<reference evidence="8" key="1">
    <citation type="submission" date="2016-10" db="EMBL/GenBank/DDBJ databases">
        <authorList>
            <person name="de Groot N.N."/>
        </authorList>
    </citation>
    <scope>NUCLEOTIDE SEQUENCE [LARGE SCALE GENOMIC DNA]</scope>
    <source>
        <strain evidence="8">CGMCC 1.10697</strain>
    </source>
</reference>
<keyword evidence="10" id="KW-1185">Reference proteome</keyword>
<evidence type="ECO:0000313" key="8">
    <source>
        <dbReference type="EMBL" id="SFB44614.1"/>
    </source>
</evidence>
<dbReference type="EMBL" id="PJBV01000020">
    <property type="protein sequence ID" value="PKH40153.1"/>
    <property type="molecule type" value="Genomic_DNA"/>
</dbReference>
<dbReference type="SUPFAM" id="SSF52540">
    <property type="entry name" value="P-loop containing nucleoside triphosphate hydrolases"/>
    <property type="match status" value="1"/>
</dbReference>